<dbReference type="EMBL" id="SMAR01000056">
    <property type="protein sequence ID" value="TCT28857.1"/>
    <property type="molecule type" value="Genomic_DNA"/>
</dbReference>
<accession>A0A4R3NJX7</accession>
<gene>
    <name evidence="2" type="ORF">EDC90_10565</name>
</gene>
<dbReference type="Pfam" id="PF08808">
    <property type="entry name" value="RES"/>
    <property type="match status" value="1"/>
</dbReference>
<feature type="domain" description="RES" evidence="1">
    <location>
        <begin position="76"/>
        <end position="244"/>
    </location>
</feature>
<keyword evidence="3" id="KW-1185">Reference proteome</keyword>
<sequence length="271" mass="30552">MVPPKYTPDSLTTALQRGGVSDLRFACEVAERIVSAVIKHKDEENIGAGFPAFRARKGCIEEEVPEAGRLDFYPYIKSDIAAPPSGNSKIGRFNAPKSSVLYLATKREVALAEVRASYTDICTIGTFTTCRPLRLGTLLRIKKEPLRVLLEDDPSEDDLELWLLARTAEFVSRRVSDDERELHYRACNLIASAFQQNGFDGLAYRTSFWSPGWRDDQQTEDEDHIYSSNLVFFDPKDAKPVRSALYHINWKRPFSEVAGNAIWKAQPSTES</sequence>
<dbReference type="AlphaFoldDB" id="A0A4R3NJX7"/>
<dbReference type="SMART" id="SM00953">
    <property type="entry name" value="RES"/>
    <property type="match status" value="1"/>
</dbReference>
<evidence type="ECO:0000313" key="2">
    <source>
        <dbReference type="EMBL" id="TCT28857.1"/>
    </source>
</evidence>
<organism evidence="2 3">
    <name type="scientific">Martelella mediterranea</name>
    <dbReference type="NCBI Taxonomy" id="293089"/>
    <lineage>
        <taxon>Bacteria</taxon>
        <taxon>Pseudomonadati</taxon>
        <taxon>Pseudomonadota</taxon>
        <taxon>Alphaproteobacteria</taxon>
        <taxon>Hyphomicrobiales</taxon>
        <taxon>Aurantimonadaceae</taxon>
        <taxon>Martelella</taxon>
    </lineage>
</organism>
<dbReference type="Proteomes" id="UP000295097">
    <property type="component" value="Unassembled WGS sequence"/>
</dbReference>
<protein>
    <submittedName>
        <fullName evidence="2">RES domain-containing protein</fullName>
    </submittedName>
</protein>
<dbReference type="InterPro" id="IPR014914">
    <property type="entry name" value="RES_dom"/>
</dbReference>
<evidence type="ECO:0000259" key="1">
    <source>
        <dbReference type="SMART" id="SM00953"/>
    </source>
</evidence>
<proteinExistence type="predicted"/>
<name>A0A4R3NJX7_9HYPH</name>
<evidence type="ECO:0000313" key="3">
    <source>
        <dbReference type="Proteomes" id="UP000295097"/>
    </source>
</evidence>
<reference evidence="2 3" key="1">
    <citation type="submission" date="2019-03" db="EMBL/GenBank/DDBJ databases">
        <title>Freshwater and sediment microbial communities from various areas in North America, analyzing microbe dynamics in response to fracking.</title>
        <authorList>
            <person name="Lamendella R."/>
        </authorList>
    </citation>
    <scope>NUCLEOTIDE SEQUENCE [LARGE SCALE GENOMIC DNA]</scope>
    <source>
        <strain evidence="2 3">175.2</strain>
    </source>
</reference>
<comment type="caution">
    <text evidence="2">The sequence shown here is derived from an EMBL/GenBank/DDBJ whole genome shotgun (WGS) entry which is preliminary data.</text>
</comment>